<evidence type="ECO:0000313" key="3">
    <source>
        <dbReference type="Proteomes" id="UP000071778"/>
    </source>
</evidence>
<dbReference type="InterPro" id="IPR036673">
    <property type="entry name" value="Cyanovirin-N_sf"/>
</dbReference>
<dbReference type="SUPFAM" id="SSF51322">
    <property type="entry name" value="Cyanovirin-N"/>
    <property type="match status" value="2"/>
</dbReference>
<keyword evidence="1" id="KW-0732">Signal</keyword>
<evidence type="ECO:0000313" key="2">
    <source>
        <dbReference type="EMBL" id="AMP10617.1"/>
    </source>
</evidence>
<reference evidence="2 3" key="1">
    <citation type="submission" date="2015-11" db="EMBL/GenBank/DDBJ databases">
        <title>Exploring the genomic traits of fungus-feeding bacterial genus Collimonas.</title>
        <authorList>
            <person name="Song C."/>
            <person name="Schmidt R."/>
            <person name="de Jager V."/>
            <person name="Krzyzanowska D."/>
            <person name="Jongedijk E."/>
            <person name="Cankar K."/>
            <person name="Beekwilder J."/>
            <person name="van Veen A."/>
            <person name="de Boer W."/>
            <person name="van Veen J.A."/>
            <person name="Garbeva P."/>
        </authorList>
    </citation>
    <scope>NUCLEOTIDE SEQUENCE [LARGE SCALE GENOMIC DNA]</scope>
    <source>
        <strain evidence="2 3">Ter282</strain>
    </source>
</reference>
<proteinExistence type="predicted"/>
<dbReference type="Gene3D" id="2.30.60.10">
    <property type="entry name" value="Cyanovirin-N"/>
    <property type="match status" value="2"/>
</dbReference>
<dbReference type="PROSITE" id="PS51257">
    <property type="entry name" value="PROKAR_LIPOPROTEIN"/>
    <property type="match status" value="1"/>
</dbReference>
<keyword evidence="3" id="KW-1185">Reference proteome</keyword>
<accession>A0A127QKN1</accession>
<dbReference type="PATRIC" id="fig|279058.18.peg.2847"/>
<organism evidence="2 3">
    <name type="scientific">Collimonas arenae</name>
    <dbReference type="NCBI Taxonomy" id="279058"/>
    <lineage>
        <taxon>Bacteria</taxon>
        <taxon>Pseudomonadati</taxon>
        <taxon>Pseudomonadota</taxon>
        <taxon>Betaproteobacteria</taxon>
        <taxon>Burkholderiales</taxon>
        <taxon>Oxalobacteraceae</taxon>
        <taxon>Collimonas</taxon>
    </lineage>
</organism>
<gene>
    <name evidence="2" type="ORF">CAter282_2893</name>
</gene>
<evidence type="ECO:0000256" key="1">
    <source>
        <dbReference type="SAM" id="SignalP"/>
    </source>
</evidence>
<protein>
    <submittedName>
        <fullName evidence="2">CVNH domain protein</fullName>
    </submittedName>
</protein>
<dbReference type="AlphaFoldDB" id="A0A127QKN1"/>
<feature type="signal peptide" evidence="1">
    <location>
        <begin position="1"/>
        <end position="27"/>
    </location>
</feature>
<sequence>MLSLKEKKMTVKSVLAVIACGVFAACAASPYGDSYNSYQPAAQGYFGNAPAVAYGGYSGYGDAPSYGDRYGGGDNWTPPGSYRDSCRDIVVRRGMLEATCGGNNGGRRTSIPLSSCRSGSFENINGNLQCMGGGGRDYGQSSRDVPRGSYLQSCSEIRVRRDVLEANCGAPGNRRVQSSASLSSCRSGSFSNINGYLQCDR</sequence>
<feature type="chain" id="PRO_5007277972" evidence="1">
    <location>
        <begin position="28"/>
        <end position="201"/>
    </location>
</feature>
<dbReference type="EMBL" id="CP013235">
    <property type="protein sequence ID" value="AMP10617.1"/>
    <property type="molecule type" value="Genomic_DNA"/>
</dbReference>
<dbReference type="Proteomes" id="UP000071778">
    <property type="component" value="Chromosome"/>
</dbReference>
<name>A0A127QKN1_9BURK</name>